<reference evidence="2" key="1">
    <citation type="journal article" date="2023" name="Mol. Phylogenet. Evol.">
        <title>Genome-scale phylogeny and comparative genomics of the fungal order Sordariales.</title>
        <authorList>
            <person name="Hensen N."/>
            <person name="Bonometti L."/>
            <person name="Westerberg I."/>
            <person name="Brannstrom I.O."/>
            <person name="Guillou S."/>
            <person name="Cros-Aarteil S."/>
            <person name="Calhoun S."/>
            <person name="Haridas S."/>
            <person name="Kuo A."/>
            <person name="Mondo S."/>
            <person name="Pangilinan J."/>
            <person name="Riley R."/>
            <person name="LaButti K."/>
            <person name="Andreopoulos B."/>
            <person name="Lipzen A."/>
            <person name="Chen C."/>
            <person name="Yan M."/>
            <person name="Daum C."/>
            <person name="Ng V."/>
            <person name="Clum A."/>
            <person name="Steindorff A."/>
            <person name="Ohm R.A."/>
            <person name="Martin F."/>
            <person name="Silar P."/>
            <person name="Natvig D.O."/>
            <person name="Lalanne C."/>
            <person name="Gautier V."/>
            <person name="Ament-Velasquez S.L."/>
            <person name="Kruys A."/>
            <person name="Hutchinson M.I."/>
            <person name="Powell A.J."/>
            <person name="Barry K."/>
            <person name="Miller A.N."/>
            <person name="Grigoriev I.V."/>
            <person name="Debuchy R."/>
            <person name="Gladieux P."/>
            <person name="Hiltunen Thoren M."/>
            <person name="Johannesson H."/>
        </authorList>
    </citation>
    <scope>NUCLEOTIDE SEQUENCE [LARGE SCALE GENOMIC DNA]</scope>
    <source>
        <strain evidence="2">CBS 340.73</strain>
    </source>
</reference>
<dbReference type="Proteomes" id="UP001303473">
    <property type="component" value="Unassembled WGS sequence"/>
</dbReference>
<dbReference type="SUPFAM" id="SSF52540">
    <property type="entry name" value="P-loop containing nucleoside triphosphate hydrolases"/>
    <property type="match status" value="1"/>
</dbReference>
<dbReference type="Gene3D" id="3.40.50.300">
    <property type="entry name" value="P-loop containing nucleotide triphosphate hydrolases"/>
    <property type="match status" value="1"/>
</dbReference>
<gene>
    <name evidence="1" type="ORF">QBC46DRAFT_425691</name>
</gene>
<name>A0AAN6S6V3_9PEZI</name>
<dbReference type="InterPro" id="IPR027417">
    <property type="entry name" value="P-loop_NTPase"/>
</dbReference>
<organism evidence="1 2">
    <name type="scientific">Diplogelasinospora grovesii</name>
    <dbReference type="NCBI Taxonomy" id="303347"/>
    <lineage>
        <taxon>Eukaryota</taxon>
        <taxon>Fungi</taxon>
        <taxon>Dikarya</taxon>
        <taxon>Ascomycota</taxon>
        <taxon>Pezizomycotina</taxon>
        <taxon>Sordariomycetes</taxon>
        <taxon>Sordariomycetidae</taxon>
        <taxon>Sordariales</taxon>
        <taxon>Diplogelasinosporaceae</taxon>
        <taxon>Diplogelasinospora</taxon>
    </lineage>
</organism>
<keyword evidence="2" id="KW-1185">Reference proteome</keyword>
<accession>A0AAN6S6V3</accession>
<comment type="caution">
    <text evidence="1">The sequence shown here is derived from an EMBL/GenBank/DDBJ whole genome shotgun (WGS) entry which is preliminary data.</text>
</comment>
<dbReference type="AlphaFoldDB" id="A0AAN6S6V3"/>
<sequence length="187" mass="20943">MSTFQRLLFAVISQPGRAPCLRRFQACLSLLSKDNLCTRFATELVLRRDVTAGVKVSINPGPERSAEDRERFLRFEPAANIDNHGLGHVIDRAKDVMGLSDTKVFSTDILRVELCGPSQPHLTMVDLPGLFRAGNKDQSVDDAETVGPWVWLSSWLHLVKDLITGLLASKFQEADEFRIVQGRRKIV</sequence>
<dbReference type="EMBL" id="MU853772">
    <property type="protein sequence ID" value="KAK3942605.1"/>
    <property type="molecule type" value="Genomic_DNA"/>
</dbReference>
<evidence type="ECO:0000313" key="1">
    <source>
        <dbReference type="EMBL" id="KAK3942605.1"/>
    </source>
</evidence>
<evidence type="ECO:0000313" key="2">
    <source>
        <dbReference type="Proteomes" id="UP001303473"/>
    </source>
</evidence>
<protein>
    <submittedName>
        <fullName evidence="1">Uncharacterized protein</fullName>
    </submittedName>
</protein>
<proteinExistence type="predicted"/>